<feature type="domain" description="CBM21" evidence="1">
    <location>
        <begin position="136"/>
        <end position="240"/>
    </location>
</feature>
<dbReference type="AlphaFoldDB" id="A0A914E5U7"/>
<dbReference type="Proteomes" id="UP000887540">
    <property type="component" value="Unplaced"/>
</dbReference>
<dbReference type="Gene3D" id="2.60.40.2440">
    <property type="entry name" value="Carbohydrate binding type-21 domain"/>
    <property type="match status" value="1"/>
</dbReference>
<reference evidence="3" key="1">
    <citation type="submission" date="2022-11" db="UniProtKB">
        <authorList>
            <consortium name="WormBaseParasite"/>
        </authorList>
    </citation>
    <scope>IDENTIFICATION</scope>
</reference>
<organism evidence="2 3">
    <name type="scientific">Acrobeloides nanus</name>
    <dbReference type="NCBI Taxonomy" id="290746"/>
    <lineage>
        <taxon>Eukaryota</taxon>
        <taxon>Metazoa</taxon>
        <taxon>Ecdysozoa</taxon>
        <taxon>Nematoda</taxon>
        <taxon>Chromadorea</taxon>
        <taxon>Rhabditida</taxon>
        <taxon>Tylenchina</taxon>
        <taxon>Cephalobomorpha</taxon>
        <taxon>Cephaloboidea</taxon>
        <taxon>Cephalobidae</taxon>
        <taxon>Acrobeloides</taxon>
    </lineage>
</organism>
<dbReference type="InterPro" id="IPR038175">
    <property type="entry name" value="CBM21_dom_sf"/>
</dbReference>
<dbReference type="PANTHER" id="PTHR12307">
    <property type="entry name" value="PROTEIN PHOSPHATASE 1 REGULATORY SUBUNIT"/>
    <property type="match status" value="1"/>
</dbReference>
<dbReference type="GO" id="GO:0000164">
    <property type="term" value="C:protein phosphatase type 1 complex"/>
    <property type="evidence" value="ECO:0007669"/>
    <property type="project" value="TreeGrafter"/>
</dbReference>
<accession>A0A914E5U7</accession>
<evidence type="ECO:0000313" key="2">
    <source>
        <dbReference type="Proteomes" id="UP000887540"/>
    </source>
</evidence>
<dbReference type="GO" id="GO:0005979">
    <property type="term" value="P:regulation of glycogen biosynthetic process"/>
    <property type="evidence" value="ECO:0007669"/>
    <property type="project" value="TreeGrafter"/>
</dbReference>
<protein>
    <submittedName>
        <fullName evidence="3">CBM21 domain-containing protein</fullName>
    </submittedName>
</protein>
<dbReference type="GO" id="GO:2001069">
    <property type="term" value="F:glycogen binding"/>
    <property type="evidence" value="ECO:0007669"/>
    <property type="project" value="TreeGrafter"/>
</dbReference>
<dbReference type="WBParaSite" id="ACRNAN_scaffold5780.g19439.t1">
    <property type="protein sequence ID" value="ACRNAN_scaffold5780.g19439.t1"/>
    <property type="gene ID" value="ACRNAN_scaffold5780.g19439"/>
</dbReference>
<evidence type="ECO:0000259" key="1">
    <source>
        <dbReference type="PROSITE" id="PS51159"/>
    </source>
</evidence>
<dbReference type="InterPro" id="IPR005036">
    <property type="entry name" value="CBM21_dom"/>
</dbReference>
<dbReference type="Pfam" id="PF03370">
    <property type="entry name" value="CBM_21"/>
    <property type="match status" value="1"/>
</dbReference>
<dbReference type="PROSITE" id="PS51159">
    <property type="entry name" value="CBM21"/>
    <property type="match status" value="1"/>
</dbReference>
<proteinExistence type="predicted"/>
<evidence type="ECO:0000313" key="3">
    <source>
        <dbReference type="WBParaSite" id="ACRNAN_scaffold5780.g19439.t1"/>
    </source>
</evidence>
<dbReference type="GO" id="GO:0008157">
    <property type="term" value="F:protein phosphatase 1 binding"/>
    <property type="evidence" value="ECO:0007669"/>
    <property type="project" value="TreeGrafter"/>
</dbReference>
<keyword evidence="2" id="KW-1185">Reference proteome</keyword>
<dbReference type="InterPro" id="IPR050782">
    <property type="entry name" value="PP1_regulatory_subunit_3"/>
</dbReference>
<dbReference type="PANTHER" id="PTHR12307:SF48">
    <property type="entry name" value="PROTEIN PHOSPHATASE 1 REGULATORY SUBUNIT"/>
    <property type="match status" value="1"/>
</dbReference>
<sequence length="247" mass="28766">MRDLLPNLLQFTSPPETSNYFECLKQDVSQDFYKDKYRNGYSILVCKSYRDSPCKKTVRFADNCGGILEYVRIVQEPLDYPPLINLAVINRHKKAAKLGEYYNASISDSDEENRPRNTWKLDFSQPASDYFKFLENLEAQKVALENCIVKNEECKMIGTIKVANITNEKLVNVRVTFDEWKTFQDLPATYQTSPSKNCDNFFFKFEIPSIQAERIEFCISYHANGTEYWDSNNGINYSLIRHNNDCV</sequence>
<name>A0A914E5U7_9BILA</name>